<feature type="compositionally biased region" description="Basic residues" evidence="1">
    <location>
        <begin position="66"/>
        <end position="83"/>
    </location>
</feature>
<proteinExistence type="predicted"/>
<dbReference type="RefSeq" id="XP_060285090.1">
    <property type="nucleotide sequence ID" value="XM_060424486.1"/>
</dbReference>
<name>A0AAJ0C534_9PEZI</name>
<dbReference type="AlphaFoldDB" id="A0AAJ0C534"/>
<dbReference type="Pfam" id="PF14611">
    <property type="entry name" value="KH_SLS1_1"/>
    <property type="match status" value="1"/>
</dbReference>
<feature type="domain" description="SLS1 C-terminal" evidence="5">
    <location>
        <begin position="446"/>
        <end position="743"/>
    </location>
</feature>
<comment type="caution">
    <text evidence="6">The sequence shown here is derived from an EMBL/GenBank/DDBJ whole genome shotgun (WGS) entry which is preliminary data.</text>
</comment>
<dbReference type="GO" id="GO:0005743">
    <property type="term" value="C:mitochondrial inner membrane"/>
    <property type="evidence" value="ECO:0007669"/>
    <property type="project" value="InterPro"/>
</dbReference>
<evidence type="ECO:0000259" key="2">
    <source>
        <dbReference type="Pfam" id="PF14611"/>
    </source>
</evidence>
<dbReference type="Proteomes" id="UP001244011">
    <property type="component" value="Unassembled WGS sequence"/>
</dbReference>
<dbReference type="InterPro" id="IPR048748">
    <property type="entry name" value="SLS1_KH2"/>
</dbReference>
<dbReference type="Pfam" id="PF20778">
    <property type="entry name" value="SLS1_C"/>
    <property type="match status" value="1"/>
</dbReference>
<evidence type="ECO:0000259" key="3">
    <source>
        <dbReference type="Pfam" id="PF20776"/>
    </source>
</evidence>
<accession>A0AAJ0C534</accession>
<dbReference type="InterPro" id="IPR048401">
    <property type="entry name" value="SLS1_C"/>
</dbReference>
<dbReference type="InterPro" id="IPR032741">
    <property type="entry name" value="Sls1_KH-1"/>
</dbReference>
<dbReference type="Pfam" id="PF20777">
    <property type="entry name" value="KH_SLS1_2"/>
    <property type="match status" value="1"/>
</dbReference>
<feature type="domain" description="SLS1 N-terminal" evidence="3">
    <location>
        <begin position="154"/>
        <end position="269"/>
    </location>
</feature>
<dbReference type="GeneID" id="85307673"/>
<evidence type="ECO:0000259" key="4">
    <source>
        <dbReference type="Pfam" id="PF20777"/>
    </source>
</evidence>
<protein>
    <submittedName>
        <fullName evidence="6">Mitochondrial inner-membrane-bound regulator-domain-containing protein</fullName>
    </submittedName>
</protein>
<dbReference type="Pfam" id="PF20776">
    <property type="entry name" value="SLS1_N"/>
    <property type="match status" value="1"/>
</dbReference>
<reference evidence="6" key="1">
    <citation type="submission" date="2023-06" db="EMBL/GenBank/DDBJ databases">
        <title>Genome-scale phylogeny and comparative genomics of the fungal order Sordariales.</title>
        <authorList>
            <consortium name="Lawrence Berkeley National Laboratory"/>
            <person name="Hensen N."/>
            <person name="Bonometti L."/>
            <person name="Westerberg I."/>
            <person name="Brannstrom I.O."/>
            <person name="Guillou S."/>
            <person name="Cros-Aarteil S."/>
            <person name="Calhoun S."/>
            <person name="Haridas S."/>
            <person name="Kuo A."/>
            <person name="Mondo S."/>
            <person name="Pangilinan J."/>
            <person name="Riley R."/>
            <person name="Labutti K."/>
            <person name="Andreopoulos B."/>
            <person name="Lipzen A."/>
            <person name="Chen C."/>
            <person name="Yanf M."/>
            <person name="Daum C."/>
            <person name="Ng V."/>
            <person name="Clum A."/>
            <person name="Steindorff A."/>
            <person name="Ohm R."/>
            <person name="Martin F."/>
            <person name="Silar P."/>
            <person name="Natvig D."/>
            <person name="Lalanne C."/>
            <person name="Gautier V."/>
            <person name="Ament-Velasquez S.L."/>
            <person name="Kruys A."/>
            <person name="Hutchinson M.I."/>
            <person name="Powell A.J."/>
            <person name="Barry K."/>
            <person name="Miller A.N."/>
            <person name="Grigoriev I.V."/>
            <person name="Debuchy R."/>
            <person name="Gladieux P."/>
            <person name="Thoren M.H."/>
            <person name="Johannesson H."/>
        </authorList>
    </citation>
    <scope>NUCLEOTIDE SEQUENCE</scope>
    <source>
        <strain evidence="6">8032-3</strain>
    </source>
</reference>
<evidence type="ECO:0000313" key="7">
    <source>
        <dbReference type="Proteomes" id="UP001244011"/>
    </source>
</evidence>
<sequence>MLSRRAPVGFVCLSCRLTNAVPVGSRFSLSVCHNALRRSYSDAISPAKFEQDLKNLTDDGEAFRRVNHKQKGKGKRQSFHRPRPQPEVYRSRGQRVRPKAEALSIDILGRPAHAIVMKDIGSSKNKYNIPQTEAENDSEPVNLSDVLKQQAGVSTSDEVLLNIHELRPSQSRPIPQRDFDSLRDVLVQGFTKAQLAAYMVRHQPETESPKAPHSSSGAPWVLEQWPWVPDAAVMGKVSDPVLDGYLHASMSPKDQLAVRLMRECWAVSTQEVENGQGYLDVRLRDLEFALLLIGNGQRLEDISHSLLAPGKQIEVIRPEKVVRIVASKPTAEVILGEINNVLGKLETRSIEVKLLSPGCLSPSSLEEVGRITNTVVQLDEPNQKILVHWIPPTEAGDVLENLGDVVFRLLLSASRHDYHAAGNITVVPEDDAKGGRFLVDYYSKKKWSWKDRTSQWARWVMATPRGAKPTGNEKLDNILAAFDSSTELEASQPRDESSLASTGWPGPLQRSTRAVFGHILHRYPPKHPGKLDLSQAAIISPVIPPLSSLAFPKAIQQPQSHPSSTILMRFLPDPEQDPALVSSAPPLELRLEASDTEVSGISSLRAITRATTHDILVPSGPVDVRLARSLFHELLGPAIAADPRHADPLLAFLEAADLRPSAGRLVTPARLRCVAVPIFGSGPGSAVQQPLLVDYLFAGLELRRSLAAEYDGWRLIYTTVEAGQGGGRRAELALEAVPASEVAAEGTLNKPHDTPAYLAVLARMALGGEFQWYGDNN</sequence>
<feature type="region of interest" description="Disordered" evidence="1">
    <location>
        <begin position="66"/>
        <end position="96"/>
    </location>
</feature>
<evidence type="ECO:0000259" key="5">
    <source>
        <dbReference type="Pfam" id="PF20778"/>
    </source>
</evidence>
<feature type="region of interest" description="Disordered" evidence="1">
    <location>
        <begin position="486"/>
        <end position="506"/>
    </location>
</feature>
<feature type="domain" description="SLS1 second KH" evidence="4">
    <location>
        <begin position="360"/>
        <end position="413"/>
    </location>
</feature>
<organism evidence="6 7">
    <name type="scientific">Phialemonium atrogriseum</name>
    <dbReference type="NCBI Taxonomy" id="1093897"/>
    <lineage>
        <taxon>Eukaryota</taxon>
        <taxon>Fungi</taxon>
        <taxon>Dikarya</taxon>
        <taxon>Ascomycota</taxon>
        <taxon>Pezizomycotina</taxon>
        <taxon>Sordariomycetes</taxon>
        <taxon>Sordariomycetidae</taxon>
        <taxon>Cephalothecales</taxon>
        <taxon>Cephalothecaceae</taxon>
        <taxon>Phialemonium</taxon>
    </lineage>
</organism>
<evidence type="ECO:0000256" key="1">
    <source>
        <dbReference type="SAM" id="MobiDB-lite"/>
    </source>
</evidence>
<keyword evidence="7" id="KW-1185">Reference proteome</keyword>
<evidence type="ECO:0000313" key="6">
    <source>
        <dbReference type="EMBL" id="KAK1768877.1"/>
    </source>
</evidence>
<feature type="domain" description="SLS1 first KH" evidence="2">
    <location>
        <begin position="277"/>
        <end position="343"/>
    </location>
</feature>
<gene>
    <name evidence="6" type="ORF">QBC33DRAFT_448727</name>
</gene>
<dbReference type="EMBL" id="MU839004">
    <property type="protein sequence ID" value="KAK1768877.1"/>
    <property type="molecule type" value="Genomic_DNA"/>
</dbReference>
<dbReference type="InterPro" id="IPR048400">
    <property type="entry name" value="SLS1_N"/>
</dbReference>